<accession>A0A4Q7MK07</accession>
<dbReference type="GO" id="GO:0005975">
    <property type="term" value="P:carbohydrate metabolic process"/>
    <property type="evidence" value="ECO:0007669"/>
    <property type="project" value="InterPro"/>
</dbReference>
<sequence length="636" mass="71815">MKKITIAFALFVCSFAAIAQTMPAIIPQPETYTLQTGSWELNAQSRIEATGKEAFRVAELLAAQLRPVTGYGLPLANGLTKTIKTNLIALELNSKEDAALGKEGYSLQVNNKGVFIKANQPAGLFYGVQTLLQLFPKEIAGKSLVKKASWSLPALSISDKPRFGWRGLMLDVSRHFFTKAEVKEFIDNMVKYKYNLLHWHLTDDQGWRIEIKSLPKLTTVGAWRVDKTGTWGTFSRPEPNEPKTYGGFYTQEDIKEIVQYAADRFVNILPEVDVPGHSSAAIESYPQLANFPENTRVNSGEKLMNWLGGGKFTAIYDNSLNPAGEFTYEFLDKVFTEVAALFPFEYIHMGGDECAKNFWEQSDAVKQLMQKENLKDMHEVQSYFVKRVSKIISAKGKKMIGWDEILEGGLAPNAAVMSWRGVKGGLEAIKLGHEVVMSPNTNAYIDFMQGDASIEPPVYSSLRLKTAYEMEPVPPGADPKLVKGGQANLWTEQVYNTRHMQYMVWPRAFAIAECLWSPKEKRNWNNFVSRTESHFDRFDEAQIKYAPSMYDAIVKPVYDTTSKVLKVDLSTEVEGLDIYYSWDNSFPDRYYPRYTQTLVAPKDASTLKIITYRGKQEIGRMMVIPVADLQKRGAKK</sequence>
<evidence type="ECO:0000259" key="9">
    <source>
        <dbReference type="Pfam" id="PF02838"/>
    </source>
</evidence>
<dbReference type="PRINTS" id="PR00738">
    <property type="entry name" value="GLHYDRLASE20"/>
</dbReference>
<feature type="signal peptide" evidence="7">
    <location>
        <begin position="1"/>
        <end position="19"/>
    </location>
</feature>
<dbReference type="SUPFAM" id="SSF51445">
    <property type="entry name" value="(Trans)glycosidases"/>
    <property type="match status" value="1"/>
</dbReference>
<keyword evidence="11" id="KW-1185">Reference proteome</keyword>
<dbReference type="Proteomes" id="UP000293874">
    <property type="component" value="Unassembled WGS sequence"/>
</dbReference>
<evidence type="ECO:0000313" key="10">
    <source>
        <dbReference type="EMBL" id="RZS66899.1"/>
    </source>
</evidence>
<keyword evidence="7" id="KW-0732">Signal</keyword>
<feature type="domain" description="Glycoside hydrolase family 20 catalytic" evidence="8">
    <location>
        <begin position="163"/>
        <end position="518"/>
    </location>
</feature>
<dbReference type="EMBL" id="SGXA01000004">
    <property type="protein sequence ID" value="RZS66899.1"/>
    <property type="molecule type" value="Genomic_DNA"/>
</dbReference>
<dbReference type="AlphaFoldDB" id="A0A4Q7MK07"/>
<comment type="catalytic activity">
    <reaction evidence="1">
        <text>Hydrolysis of terminal non-reducing N-acetyl-D-hexosamine residues in N-acetyl-beta-D-hexosaminides.</text>
        <dbReference type="EC" id="3.2.1.52"/>
    </reaction>
</comment>
<feature type="active site" description="Proton donor" evidence="6">
    <location>
        <position position="353"/>
    </location>
</feature>
<evidence type="ECO:0000256" key="2">
    <source>
        <dbReference type="ARBA" id="ARBA00006285"/>
    </source>
</evidence>
<feature type="domain" description="Beta-hexosaminidase bacterial type N-terminal" evidence="9">
    <location>
        <begin position="23"/>
        <end position="159"/>
    </location>
</feature>
<evidence type="ECO:0000256" key="5">
    <source>
        <dbReference type="ARBA" id="ARBA00023295"/>
    </source>
</evidence>
<evidence type="ECO:0000313" key="11">
    <source>
        <dbReference type="Proteomes" id="UP000293874"/>
    </source>
</evidence>
<dbReference type="InterPro" id="IPR015883">
    <property type="entry name" value="Glyco_hydro_20_cat"/>
</dbReference>
<feature type="chain" id="PRO_5020765406" description="beta-N-acetylhexosaminidase" evidence="7">
    <location>
        <begin position="20"/>
        <end position="636"/>
    </location>
</feature>
<dbReference type="InterPro" id="IPR017853">
    <property type="entry name" value="GH"/>
</dbReference>
<dbReference type="OrthoDB" id="726159at2"/>
<dbReference type="Pfam" id="PF02838">
    <property type="entry name" value="Glyco_hydro_20b"/>
    <property type="match status" value="1"/>
</dbReference>
<dbReference type="GO" id="GO:0016020">
    <property type="term" value="C:membrane"/>
    <property type="evidence" value="ECO:0007669"/>
    <property type="project" value="TreeGrafter"/>
</dbReference>
<evidence type="ECO:0000256" key="1">
    <source>
        <dbReference type="ARBA" id="ARBA00001231"/>
    </source>
</evidence>
<proteinExistence type="inferred from homology"/>
<evidence type="ECO:0000256" key="7">
    <source>
        <dbReference type="SAM" id="SignalP"/>
    </source>
</evidence>
<dbReference type="SUPFAM" id="SSF55545">
    <property type="entry name" value="beta-N-acetylhexosaminidase-like domain"/>
    <property type="match status" value="1"/>
</dbReference>
<organism evidence="10 11">
    <name type="scientific">Pseudobacter ginsenosidimutans</name>
    <dbReference type="NCBI Taxonomy" id="661488"/>
    <lineage>
        <taxon>Bacteria</taxon>
        <taxon>Pseudomonadati</taxon>
        <taxon>Bacteroidota</taxon>
        <taxon>Chitinophagia</taxon>
        <taxon>Chitinophagales</taxon>
        <taxon>Chitinophagaceae</taxon>
        <taxon>Pseudobacter</taxon>
    </lineage>
</organism>
<dbReference type="Gene3D" id="3.30.379.10">
    <property type="entry name" value="Chitobiase/beta-hexosaminidase domain 2-like"/>
    <property type="match status" value="1"/>
</dbReference>
<dbReference type="PANTHER" id="PTHR22600:SF57">
    <property type="entry name" value="BETA-N-ACETYLHEXOSAMINIDASE"/>
    <property type="match status" value="1"/>
</dbReference>
<protein>
    <recommendedName>
        <fullName evidence="3">beta-N-acetylhexosaminidase</fullName>
        <ecNumber evidence="3">3.2.1.52</ecNumber>
    </recommendedName>
</protein>
<evidence type="ECO:0000256" key="4">
    <source>
        <dbReference type="ARBA" id="ARBA00022801"/>
    </source>
</evidence>
<dbReference type="CDD" id="cd06563">
    <property type="entry name" value="GH20_chitobiase-like"/>
    <property type="match status" value="1"/>
</dbReference>
<dbReference type="InterPro" id="IPR025705">
    <property type="entry name" value="Beta_hexosaminidase_sua/sub"/>
</dbReference>
<dbReference type="Gene3D" id="3.20.20.80">
    <property type="entry name" value="Glycosidases"/>
    <property type="match status" value="1"/>
</dbReference>
<dbReference type="EC" id="3.2.1.52" evidence="3"/>
<keyword evidence="4" id="KW-0378">Hydrolase</keyword>
<gene>
    <name evidence="10" type="ORF">EV199_5283</name>
</gene>
<evidence type="ECO:0000256" key="3">
    <source>
        <dbReference type="ARBA" id="ARBA00012663"/>
    </source>
</evidence>
<dbReference type="InterPro" id="IPR029018">
    <property type="entry name" value="Hex-like_dom2"/>
</dbReference>
<dbReference type="GO" id="GO:0004563">
    <property type="term" value="F:beta-N-acetylhexosaminidase activity"/>
    <property type="evidence" value="ECO:0007669"/>
    <property type="project" value="UniProtKB-EC"/>
</dbReference>
<reference evidence="10 11" key="1">
    <citation type="submission" date="2019-02" db="EMBL/GenBank/DDBJ databases">
        <title>Genomic Encyclopedia of Type Strains, Phase IV (KMG-IV): sequencing the most valuable type-strain genomes for metagenomic binning, comparative biology and taxonomic classification.</title>
        <authorList>
            <person name="Goeker M."/>
        </authorList>
    </citation>
    <scope>NUCLEOTIDE SEQUENCE [LARGE SCALE GENOMIC DNA]</scope>
    <source>
        <strain evidence="10 11">DSM 18116</strain>
    </source>
</reference>
<dbReference type="GO" id="GO:0030203">
    <property type="term" value="P:glycosaminoglycan metabolic process"/>
    <property type="evidence" value="ECO:0007669"/>
    <property type="project" value="TreeGrafter"/>
</dbReference>
<name>A0A4Q7MK07_9BACT</name>
<dbReference type="RefSeq" id="WP_130543794.1">
    <property type="nucleotide sequence ID" value="NZ_CP042431.1"/>
</dbReference>
<dbReference type="InterPro" id="IPR015882">
    <property type="entry name" value="HEX_bac_N"/>
</dbReference>
<evidence type="ECO:0000259" key="8">
    <source>
        <dbReference type="Pfam" id="PF00728"/>
    </source>
</evidence>
<comment type="caution">
    <text evidence="10">The sequence shown here is derived from an EMBL/GenBank/DDBJ whole genome shotgun (WGS) entry which is preliminary data.</text>
</comment>
<evidence type="ECO:0000256" key="6">
    <source>
        <dbReference type="PIRSR" id="PIRSR625705-1"/>
    </source>
</evidence>
<dbReference type="Pfam" id="PF00728">
    <property type="entry name" value="Glyco_hydro_20"/>
    <property type="match status" value="1"/>
</dbReference>
<keyword evidence="5" id="KW-0326">Glycosidase</keyword>
<dbReference type="PANTHER" id="PTHR22600">
    <property type="entry name" value="BETA-HEXOSAMINIDASE"/>
    <property type="match status" value="1"/>
</dbReference>
<comment type="similarity">
    <text evidence="2">Belongs to the glycosyl hydrolase 20 family.</text>
</comment>